<evidence type="ECO:0000313" key="1">
    <source>
        <dbReference type="EMBL" id="MBZ6064682.1"/>
    </source>
</evidence>
<gene>
    <name evidence="1" type="ORF">LA374_00420</name>
</gene>
<keyword evidence="2" id="KW-1185">Reference proteome</keyword>
<proteinExistence type="predicted"/>
<reference evidence="1 2" key="1">
    <citation type="submission" date="2021-09" db="EMBL/GenBank/DDBJ databases">
        <title>Aeromonas schubertii isolated from Asian sea bass.</title>
        <authorList>
            <person name="Pinpimai K."/>
        </authorList>
    </citation>
    <scope>NUCLEOTIDE SEQUENCE [LARGE SCALE GENOMIC DNA]</scope>
    <source>
        <strain evidence="1 2">CHULA2021a</strain>
    </source>
</reference>
<evidence type="ECO:0008006" key="3">
    <source>
        <dbReference type="Google" id="ProtNLM"/>
    </source>
</evidence>
<evidence type="ECO:0000313" key="2">
    <source>
        <dbReference type="Proteomes" id="UP000774958"/>
    </source>
</evidence>
<sequence length="115" mass="12813">MENNTAVPATRRKAAQRQRQAALGIQRVEVKLSARERETLAALCRLRAPSGDPYTADEYISTLIRRDMERYQAQLQALAGQTCQHCNNPLPQGCGGAFDGEHACWRTRGNKTLTL</sequence>
<comment type="caution">
    <text evidence="1">The sequence shown here is derived from an EMBL/GenBank/DDBJ whole genome shotgun (WGS) entry which is preliminary data.</text>
</comment>
<dbReference type="Proteomes" id="UP000774958">
    <property type="component" value="Unassembled WGS sequence"/>
</dbReference>
<dbReference type="EMBL" id="JAIRBT010000001">
    <property type="protein sequence ID" value="MBZ6064682.1"/>
    <property type="molecule type" value="Genomic_DNA"/>
</dbReference>
<protein>
    <recommendedName>
        <fullName evidence="3">Phage protein</fullName>
    </recommendedName>
</protein>
<name>A0ABS7V5N2_9GAMM</name>
<organism evidence="1 2">
    <name type="scientific">Aeromonas schubertii</name>
    <dbReference type="NCBI Taxonomy" id="652"/>
    <lineage>
        <taxon>Bacteria</taxon>
        <taxon>Pseudomonadati</taxon>
        <taxon>Pseudomonadota</taxon>
        <taxon>Gammaproteobacteria</taxon>
        <taxon>Aeromonadales</taxon>
        <taxon>Aeromonadaceae</taxon>
        <taxon>Aeromonas</taxon>
    </lineage>
</organism>
<dbReference type="RefSeq" id="WP_224161729.1">
    <property type="nucleotide sequence ID" value="NZ_JAIRBT010000001.1"/>
</dbReference>
<accession>A0ABS7V5N2</accession>